<protein>
    <recommendedName>
        <fullName evidence="8">trypsin</fullName>
        <ecNumber evidence="8">3.4.21.4</ecNumber>
    </recommendedName>
</protein>
<keyword evidence="13" id="KW-1185">Reference proteome</keyword>
<organism evidence="12 13">
    <name type="scientific">Aldrovandia affinis</name>
    <dbReference type="NCBI Taxonomy" id="143900"/>
    <lineage>
        <taxon>Eukaryota</taxon>
        <taxon>Metazoa</taxon>
        <taxon>Chordata</taxon>
        <taxon>Craniata</taxon>
        <taxon>Vertebrata</taxon>
        <taxon>Euteleostomi</taxon>
        <taxon>Actinopterygii</taxon>
        <taxon>Neopterygii</taxon>
        <taxon>Teleostei</taxon>
        <taxon>Notacanthiformes</taxon>
        <taxon>Halosauridae</taxon>
        <taxon>Aldrovandia</taxon>
    </lineage>
</organism>
<dbReference type="GO" id="GO:0005576">
    <property type="term" value="C:extracellular region"/>
    <property type="evidence" value="ECO:0007669"/>
    <property type="project" value="UniProtKB-SubCell"/>
</dbReference>
<dbReference type="PANTHER" id="PTHR24271">
    <property type="entry name" value="KALLIKREIN-RELATED"/>
    <property type="match status" value="1"/>
</dbReference>
<dbReference type="EMBL" id="JAINUG010000014">
    <property type="protein sequence ID" value="KAJ8413903.1"/>
    <property type="molecule type" value="Genomic_DNA"/>
</dbReference>
<feature type="chain" id="PRO_5042143658" description="trypsin" evidence="10">
    <location>
        <begin position="23"/>
        <end position="250"/>
    </location>
</feature>
<dbReference type="PROSITE" id="PS00135">
    <property type="entry name" value="TRYPSIN_SER"/>
    <property type="match status" value="1"/>
</dbReference>
<name>A0AAD7T3Z7_9TELE</name>
<dbReference type="InterPro" id="IPR009003">
    <property type="entry name" value="Peptidase_S1_PA"/>
</dbReference>
<evidence type="ECO:0000256" key="8">
    <source>
        <dbReference type="ARBA" id="ARBA00038868"/>
    </source>
</evidence>
<feature type="signal peptide" evidence="10">
    <location>
        <begin position="1"/>
        <end position="22"/>
    </location>
</feature>
<keyword evidence="3 9" id="KW-0378">Hydrolase</keyword>
<evidence type="ECO:0000256" key="5">
    <source>
        <dbReference type="ARBA" id="ARBA00023145"/>
    </source>
</evidence>
<dbReference type="EC" id="3.4.21.4" evidence="8"/>
<evidence type="ECO:0000256" key="6">
    <source>
        <dbReference type="ARBA" id="ARBA00023157"/>
    </source>
</evidence>
<comment type="caution">
    <text evidence="12">The sequence shown here is derived from an EMBL/GenBank/DDBJ whole genome shotgun (WGS) entry which is preliminary data.</text>
</comment>
<gene>
    <name evidence="12" type="ORF">AAFF_G00065010</name>
</gene>
<dbReference type="PROSITE" id="PS50240">
    <property type="entry name" value="TRYPSIN_DOM"/>
    <property type="match status" value="1"/>
</dbReference>
<dbReference type="PANTHER" id="PTHR24271:SF52">
    <property type="entry name" value="GRANZYME K"/>
    <property type="match status" value="1"/>
</dbReference>
<dbReference type="InterPro" id="IPR033116">
    <property type="entry name" value="TRYPSIN_SER"/>
</dbReference>
<dbReference type="PRINTS" id="PR00722">
    <property type="entry name" value="CHYMOTRYPSIN"/>
</dbReference>
<dbReference type="Pfam" id="PF00089">
    <property type="entry name" value="Trypsin"/>
    <property type="match status" value="1"/>
</dbReference>
<proteinExistence type="predicted"/>
<accession>A0AAD7T3Z7</accession>
<dbReference type="GO" id="GO:0004252">
    <property type="term" value="F:serine-type endopeptidase activity"/>
    <property type="evidence" value="ECO:0007669"/>
    <property type="project" value="UniProtKB-EC"/>
</dbReference>
<evidence type="ECO:0000256" key="4">
    <source>
        <dbReference type="ARBA" id="ARBA00022825"/>
    </source>
</evidence>
<evidence type="ECO:0000256" key="3">
    <source>
        <dbReference type="ARBA" id="ARBA00022801"/>
    </source>
</evidence>
<dbReference type="SMART" id="SM00020">
    <property type="entry name" value="Tryp_SPc"/>
    <property type="match status" value="1"/>
</dbReference>
<dbReference type="Gene3D" id="2.40.10.10">
    <property type="entry name" value="Trypsin-like serine proteases"/>
    <property type="match status" value="2"/>
</dbReference>
<dbReference type="InterPro" id="IPR043504">
    <property type="entry name" value="Peptidase_S1_PA_chymotrypsin"/>
</dbReference>
<reference evidence="12" key="1">
    <citation type="journal article" date="2023" name="Science">
        <title>Genome structures resolve the early diversification of teleost fishes.</title>
        <authorList>
            <person name="Parey E."/>
            <person name="Louis A."/>
            <person name="Montfort J."/>
            <person name="Bouchez O."/>
            <person name="Roques C."/>
            <person name="Iampietro C."/>
            <person name="Lluch J."/>
            <person name="Castinel A."/>
            <person name="Donnadieu C."/>
            <person name="Desvignes T."/>
            <person name="Floi Bucao C."/>
            <person name="Jouanno E."/>
            <person name="Wen M."/>
            <person name="Mejri S."/>
            <person name="Dirks R."/>
            <person name="Jansen H."/>
            <person name="Henkel C."/>
            <person name="Chen W.J."/>
            <person name="Zahm M."/>
            <person name="Cabau C."/>
            <person name="Klopp C."/>
            <person name="Thompson A.W."/>
            <person name="Robinson-Rechavi M."/>
            <person name="Braasch I."/>
            <person name="Lecointre G."/>
            <person name="Bobe J."/>
            <person name="Postlethwait J.H."/>
            <person name="Berthelot C."/>
            <person name="Roest Crollius H."/>
            <person name="Guiguen Y."/>
        </authorList>
    </citation>
    <scope>NUCLEOTIDE SEQUENCE</scope>
    <source>
        <strain evidence="12">NC1722</strain>
    </source>
</reference>
<sequence>MPNLTPWVTMVILISTIPADMCVEIIGGVQVRNHSKPFMALVTGRDSLCGGALIKPDWVLTAAHCHREEMYVTLGAYSRSKKEKEQQKFTVTHVVPHSKFSNKTAVNDFMLLKMDKPAQLNQYVKTLDLPREVKDVKVDSECSVAGWGLTHPNTKEGSDKLMAVTVRVISRKKCTKDYKKNKLRITGDMLCAWDKNGERDTSKGDSGGPLVCEGKFVAVLSFGENRKPGVFSLLTKKTIKWIEKITGGNQ</sequence>
<dbReference type="GO" id="GO:0006508">
    <property type="term" value="P:proteolysis"/>
    <property type="evidence" value="ECO:0007669"/>
    <property type="project" value="UniProtKB-KW"/>
</dbReference>
<dbReference type="CDD" id="cd00190">
    <property type="entry name" value="Tryp_SPc"/>
    <property type="match status" value="1"/>
</dbReference>
<dbReference type="InterPro" id="IPR001314">
    <property type="entry name" value="Peptidase_S1A"/>
</dbReference>
<evidence type="ECO:0000256" key="7">
    <source>
        <dbReference type="ARBA" id="ARBA00036320"/>
    </source>
</evidence>
<dbReference type="InterPro" id="IPR001254">
    <property type="entry name" value="Trypsin_dom"/>
</dbReference>
<comment type="catalytic activity">
    <reaction evidence="7">
        <text>Preferential cleavage: Arg-|-Xaa, Lys-|-Xaa.</text>
        <dbReference type="EC" id="3.4.21.4"/>
    </reaction>
</comment>
<keyword evidence="2 9" id="KW-0645">Protease</keyword>
<evidence type="ECO:0000256" key="9">
    <source>
        <dbReference type="RuleBase" id="RU363034"/>
    </source>
</evidence>
<dbReference type="InterPro" id="IPR018114">
    <property type="entry name" value="TRYPSIN_HIS"/>
</dbReference>
<dbReference type="AlphaFoldDB" id="A0AAD7T3Z7"/>
<feature type="domain" description="Peptidase S1" evidence="11">
    <location>
        <begin position="25"/>
        <end position="247"/>
    </location>
</feature>
<dbReference type="FunFam" id="2.40.10.10:FF:000005">
    <property type="entry name" value="Serine protease 37"/>
    <property type="match status" value="1"/>
</dbReference>
<evidence type="ECO:0000313" key="13">
    <source>
        <dbReference type="Proteomes" id="UP001221898"/>
    </source>
</evidence>
<evidence type="ECO:0000256" key="2">
    <source>
        <dbReference type="ARBA" id="ARBA00022670"/>
    </source>
</evidence>
<dbReference type="Proteomes" id="UP001221898">
    <property type="component" value="Unassembled WGS sequence"/>
</dbReference>
<evidence type="ECO:0000259" key="11">
    <source>
        <dbReference type="PROSITE" id="PS50240"/>
    </source>
</evidence>
<evidence type="ECO:0000256" key="1">
    <source>
        <dbReference type="ARBA" id="ARBA00004239"/>
    </source>
</evidence>
<evidence type="ECO:0000256" key="10">
    <source>
        <dbReference type="SAM" id="SignalP"/>
    </source>
</evidence>
<keyword evidence="6" id="KW-1015">Disulfide bond</keyword>
<dbReference type="SUPFAM" id="SSF50494">
    <property type="entry name" value="Trypsin-like serine proteases"/>
    <property type="match status" value="1"/>
</dbReference>
<keyword evidence="5" id="KW-0865">Zymogen</keyword>
<comment type="subcellular location">
    <subcellularLocation>
        <location evidence="1">Secreted</location>
        <location evidence="1">Extracellular space</location>
    </subcellularLocation>
</comment>
<keyword evidence="10" id="KW-0732">Signal</keyword>
<keyword evidence="4 9" id="KW-0720">Serine protease</keyword>
<evidence type="ECO:0000313" key="12">
    <source>
        <dbReference type="EMBL" id="KAJ8413903.1"/>
    </source>
</evidence>
<dbReference type="PROSITE" id="PS00134">
    <property type="entry name" value="TRYPSIN_HIS"/>
    <property type="match status" value="1"/>
</dbReference>